<dbReference type="GO" id="GO:0016747">
    <property type="term" value="F:acyltransferase activity, transferring groups other than amino-acyl groups"/>
    <property type="evidence" value="ECO:0007669"/>
    <property type="project" value="TreeGrafter"/>
</dbReference>
<evidence type="ECO:0008006" key="6">
    <source>
        <dbReference type="Google" id="ProtNLM"/>
    </source>
</evidence>
<dbReference type="PANTHER" id="PTHR31642:SF324">
    <property type="entry name" value="SPERMIDINE HYDROXYCINNAMOYL TRANSFERASE"/>
    <property type="match status" value="1"/>
</dbReference>
<evidence type="ECO:0000256" key="1">
    <source>
        <dbReference type="ARBA" id="ARBA00009861"/>
    </source>
</evidence>
<protein>
    <recommendedName>
        <fullName evidence="6">Spermidine hydroxycinnamoyl transferase</fullName>
    </recommendedName>
</protein>
<evidence type="ECO:0000256" key="3">
    <source>
        <dbReference type="ARBA" id="ARBA00023315"/>
    </source>
</evidence>
<sequence>MAVKLKGSYTVKPAEATWEGRLPLSELDQVGCITHIPTISFYRRPENCLLQPETLINTARESLSRVLVRFYPLAGRLHWASKGRIELDCNGMGAQVLEAETESKIDEFIGELAEYHNLIPTVDYTLPIHELPIVLVQLTSFSCGGISISLSISHAVVDGQSLLHFIFEWAALTRGEPLMFPPFLDRKALRAGEPPIAPHSLNLSFNLPTLLSERTPDKAEEEQEKEKEKEAKLAILRLSKDQVENLKKVANQGLEKHNTKTRPYTRYETLAGYVWRCACKARNHKPEQETALGVCVDTRRRVTPPLPWCYFGNAIIDVLATSTAGELASKPLGHAAGRIREAVETTTDEYVWGAIEYLKSHDDLKEFQDLGVRMRGKKFTFYENPNLGVVSWLSLPMYGVDFGWGKEAYIGPGDVDGETSFLVPCPSGDGSVIVALCLQAQHLDSFKKHFYNDIDIDIDIN</sequence>
<gene>
    <name evidence="4" type="ORF">TIFTF001_021136</name>
</gene>
<evidence type="ECO:0000313" key="5">
    <source>
        <dbReference type="Proteomes" id="UP001187192"/>
    </source>
</evidence>
<organism evidence="4 5">
    <name type="scientific">Ficus carica</name>
    <name type="common">Common fig</name>
    <dbReference type="NCBI Taxonomy" id="3494"/>
    <lineage>
        <taxon>Eukaryota</taxon>
        <taxon>Viridiplantae</taxon>
        <taxon>Streptophyta</taxon>
        <taxon>Embryophyta</taxon>
        <taxon>Tracheophyta</taxon>
        <taxon>Spermatophyta</taxon>
        <taxon>Magnoliopsida</taxon>
        <taxon>eudicotyledons</taxon>
        <taxon>Gunneridae</taxon>
        <taxon>Pentapetalae</taxon>
        <taxon>rosids</taxon>
        <taxon>fabids</taxon>
        <taxon>Rosales</taxon>
        <taxon>Moraceae</taxon>
        <taxon>Ficeae</taxon>
        <taxon>Ficus</taxon>
    </lineage>
</organism>
<comment type="similarity">
    <text evidence="1">Belongs to the plant acyltransferase family.</text>
</comment>
<dbReference type="AlphaFoldDB" id="A0AA88DAG2"/>
<dbReference type="InterPro" id="IPR023213">
    <property type="entry name" value="CAT-like_dom_sf"/>
</dbReference>
<dbReference type="Proteomes" id="UP001187192">
    <property type="component" value="Unassembled WGS sequence"/>
</dbReference>
<name>A0AA88DAG2_FICCA</name>
<dbReference type="EMBL" id="BTGU01000040">
    <property type="protein sequence ID" value="GMN51998.1"/>
    <property type="molecule type" value="Genomic_DNA"/>
</dbReference>
<keyword evidence="3" id="KW-0012">Acyltransferase</keyword>
<dbReference type="Pfam" id="PF02458">
    <property type="entry name" value="Transferase"/>
    <property type="match status" value="1"/>
</dbReference>
<evidence type="ECO:0000256" key="2">
    <source>
        <dbReference type="ARBA" id="ARBA00022679"/>
    </source>
</evidence>
<dbReference type="SUPFAM" id="SSF52777">
    <property type="entry name" value="CoA-dependent acyltransferases"/>
    <property type="match status" value="1"/>
</dbReference>
<evidence type="ECO:0000313" key="4">
    <source>
        <dbReference type="EMBL" id="GMN51998.1"/>
    </source>
</evidence>
<accession>A0AA88DAG2</accession>
<proteinExistence type="inferred from homology"/>
<keyword evidence="5" id="KW-1185">Reference proteome</keyword>
<comment type="caution">
    <text evidence="4">The sequence shown here is derived from an EMBL/GenBank/DDBJ whole genome shotgun (WGS) entry which is preliminary data.</text>
</comment>
<reference evidence="4" key="1">
    <citation type="submission" date="2023-07" db="EMBL/GenBank/DDBJ databases">
        <title>draft genome sequence of fig (Ficus carica).</title>
        <authorList>
            <person name="Takahashi T."/>
            <person name="Nishimura K."/>
        </authorList>
    </citation>
    <scope>NUCLEOTIDE SEQUENCE</scope>
</reference>
<dbReference type="PANTHER" id="PTHR31642">
    <property type="entry name" value="TRICHOTHECENE 3-O-ACETYLTRANSFERASE"/>
    <property type="match status" value="1"/>
</dbReference>
<dbReference type="InterPro" id="IPR050317">
    <property type="entry name" value="Plant_Fungal_Acyltransferase"/>
</dbReference>
<dbReference type="FunFam" id="3.30.559.10:FF:000008">
    <property type="entry name" value="Tryptamine hydroxycinnamoyl transferase"/>
    <property type="match status" value="1"/>
</dbReference>
<dbReference type="Gene3D" id="3.30.559.10">
    <property type="entry name" value="Chloramphenicol acetyltransferase-like domain"/>
    <property type="match status" value="2"/>
</dbReference>
<keyword evidence="2" id="KW-0808">Transferase</keyword>